<proteinExistence type="predicted"/>
<comment type="caution">
    <text evidence="3">The sequence shown here is derived from an EMBL/GenBank/DDBJ whole genome shotgun (WGS) entry which is preliminary data.</text>
</comment>
<dbReference type="PANTHER" id="PTHR46797">
    <property type="entry name" value="HTH-TYPE TRANSCRIPTIONAL REGULATOR"/>
    <property type="match status" value="1"/>
</dbReference>
<dbReference type="InterPro" id="IPR011051">
    <property type="entry name" value="RmlC_Cupin_sf"/>
</dbReference>
<sequence>MKIGHRLRELRNRRKLSVREVAARSGVSHSSISLIERDMISPSLDTLHAVLDALGTTLPGFFLDLQSALPQSPFYRAADLTEIGRPDTVSYRVIGLGYPNKSMLMLHETYAPGADTGEAYAHSAQEGGMVLSGAVEITVDGQTEILRPGDGYYFDSRLPHRFRNVSDGRSEIVSAITPPTY</sequence>
<evidence type="ECO:0000259" key="2">
    <source>
        <dbReference type="PROSITE" id="PS50943"/>
    </source>
</evidence>
<dbReference type="SUPFAM" id="SSF47413">
    <property type="entry name" value="lambda repressor-like DNA-binding domains"/>
    <property type="match status" value="1"/>
</dbReference>
<name>A0ABU0FMU8_9HYPH</name>
<dbReference type="Pfam" id="PF07883">
    <property type="entry name" value="Cupin_2"/>
    <property type="match status" value="1"/>
</dbReference>
<organism evidence="3 4">
    <name type="scientific">Labrys monachus</name>
    <dbReference type="NCBI Taxonomy" id="217067"/>
    <lineage>
        <taxon>Bacteria</taxon>
        <taxon>Pseudomonadati</taxon>
        <taxon>Pseudomonadota</taxon>
        <taxon>Alphaproteobacteria</taxon>
        <taxon>Hyphomicrobiales</taxon>
        <taxon>Xanthobacteraceae</taxon>
        <taxon>Labrys</taxon>
    </lineage>
</organism>
<dbReference type="EMBL" id="JAUSVK010000001">
    <property type="protein sequence ID" value="MDQ0395930.1"/>
    <property type="molecule type" value="Genomic_DNA"/>
</dbReference>
<keyword evidence="1" id="KW-0238">DNA-binding</keyword>
<evidence type="ECO:0000256" key="1">
    <source>
        <dbReference type="ARBA" id="ARBA00023125"/>
    </source>
</evidence>
<dbReference type="Gene3D" id="2.60.120.10">
    <property type="entry name" value="Jelly Rolls"/>
    <property type="match status" value="1"/>
</dbReference>
<accession>A0ABU0FMU8</accession>
<dbReference type="RefSeq" id="WP_307435373.1">
    <property type="nucleotide sequence ID" value="NZ_JAUSVK010000001.1"/>
</dbReference>
<dbReference type="PANTHER" id="PTHR46797:SF11">
    <property type="entry name" value="HTH-TYPE TRANSCRIPTIONAL REGULATOR PUUR"/>
    <property type="match status" value="1"/>
</dbReference>
<dbReference type="Proteomes" id="UP001237448">
    <property type="component" value="Unassembled WGS sequence"/>
</dbReference>
<dbReference type="CDD" id="cd02209">
    <property type="entry name" value="cupin_XRE_C"/>
    <property type="match status" value="1"/>
</dbReference>
<dbReference type="InterPro" id="IPR050807">
    <property type="entry name" value="TransReg_Diox_bact_type"/>
</dbReference>
<keyword evidence="4" id="KW-1185">Reference proteome</keyword>
<dbReference type="InterPro" id="IPR010982">
    <property type="entry name" value="Lambda_DNA-bd_dom_sf"/>
</dbReference>
<dbReference type="InterPro" id="IPR014710">
    <property type="entry name" value="RmlC-like_jellyroll"/>
</dbReference>
<dbReference type="Pfam" id="PF13560">
    <property type="entry name" value="HTH_31"/>
    <property type="match status" value="1"/>
</dbReference>
<evidence type="ECO:0000313" key="3">
    <source>
        <dbReference type="EMBL" id="MDQ0395930.1"/>
    </source>
</evidence>
<evidence type="ECO:0000313" key="4">
    <source>
        <dbReference type="Proteomes" id="UP001237448"/>
    </source>
</evidence>
<dbReference type="SMART" id="SM00530">
    <property type="entry name" value="HTH_XRE"/>
    <property type="match status" value="1"/>
</dbReference>
<feature type="domain" description="HTH cro/C1-type" evidence="2">
    <location>
        <begin position="7"/>
        <end position="61"/>
    </location>
</feature>
<reference evidence="3 4" key="1">
    <citation type="submission" date="2023-07" db="EMBL/GenBank/DDBJ databases">
        <title>Genomic Encyclopedia of Type Strains, Phase IV (KMG-IV): sequencing the most valuable type-strain genomes for metagenomic binning, comparative biology and taxonomic classification.</title>
        <authorList>
            <person name="Goeker M."/>
        </authorList>
    </citation>
    <scope>NUCLEOTIDE SEQUENCE [LARGE SCALE GENOMIC DNA]</scope>
    <source>
        <strain evidence="3 4">DSM 5896</strain>
    </source>
</reference>
<dbReference type="InterPro" id="IPR001387">
    <property type="entry name" value="Cro/C1-type_HTH"/>
</dbReference>
<dbReference type="SUPFAM" id="SSF51182">
    <property type="entry name" value="RmlC-like cupins"/>
    <property type="match status" value="1"/>
</dbReference>
<dbReference type="InterPro" id="IPR013096">
    <property type="entry name" value="Cupin_2"/>
</dbReference>
<dbReference type="Gene3D" id="1.10.260.40">
    <property type="entry name" value="lambda repressor-like DNA-binding domains"/>
    <property type="match status" value="1"/>
</dbReference>
<protein>
    <submittedName>
        <fullName evidence="3">Transcriptional regulator with XRE-family HTH domain</fullName>
    </submittedName>
</protein>
<dbReference type="CDD" id="cd00093">
    <property type="entry name" value="HTH_XRE"/>
    <property type="match status" value="1"/>
</dbReference>
<gene>
    <name evidence="3" type="ORF">J3R73_005722</name>
</gene>
<dbReference type="PROSITE" id="PS50943">
    <property type="entry name" value="HTH_CROC1"/>
    <property type="match status" value="1"/>
</dbReference>